<reference evidence="1 2" key="1">
    <citation type="submission" date="2019-02" db="EMBL/GenBank/DDBJ databases">
        <title>Deep-cultivation of Planctomycetes and their phenomic and genomic characterization uncovers novel biology.</title>
        <authorList>
            <person name="Wiegand S."/>
            <person name="Jogler M."/>
            <person name="Boedeker C."/>
            <person name="Pinto D."/>
            <person name="Vollmers J."/>
            <person name="Rivas-Marin E."/>
            <person name="Kohn T."/>
            <person name="Peeters S.H."/>
            <person name="Heuer A."/>
            <person name="Rast P."/>
            <person name="Oberbeckmann S."/>
            <person name="Bunk B."/>
            <person name="Jeske O."/>
            <person name="Meyerdierks A."/>
            <person name="Storesund J.E."/>
            <person name="Kallscheuer N."/>
            <person name="Luecker S."/>
            <person name="Lage O.M."/>
            <person name="Pohl T."/>
            <person name="Merkel B.J."/>
            <person name="Hornburger P."/>
            <person name="Mueller R.-W."/>
            <person name="Bruemmer F."/>
            <person name="Labrenz M."/>
            <person name="Spormann A.M."/>
            <person name="Op den Camp H."/>
            <person name="Overmann J."/>
            <person name="Amann R."/>
            <person name="Jetten M.S.M."/>
            <person name="Mascher T."/>
            <person name="Medema M.H."/>
            <person name="Devos D.P."/>
            <person name="Kaster A.-K."/>
            <person name="Ovreas L."/>
            <person name="Rohde M."/>
            <person name="Galperin M.Y."/>
            <person name="Jogler C."/>
        </authorList>
    </citation>
    <scope>NUCLEOTIDE SEQUENCE [LARGE SCALE GENOMIC DNA]</scope>
    <source>
        <strain evidence="1 2">Pan189</strain>
    </source>
</reference>
<dbReference type="KEGG" id="svp:Pan189_02960"/>
<accession>A0A517QWI9</accession>
<dbReference type="Gene3D" id="1.10.540.10">
    <property type="entry name" value="Acyl-CoA dehydrogenase/oxidase, N-terminal domain"/>
    <property type="match status" value="1"/>
</dbReference>
<proteinExistence type="predicted"/>
<dbReference type="PANTHER" id="PTHR43884">
    <property type="entry name" value="ACYL-COA DEHYDROGENASE"/>
    <property type="match status" value="1"/>
</dbReference>
<dbReference type="PANTHER" id="PTHR43884:SF12">
    <property type="entry name" value="ISOVALERYL-COA DEHYDROGENASE, MITOCHONDRIAL-RELATED"/>
    <property type="match status" value="1"/>
</dbReference>
<dbReference type="InterPro" id="IPR037069">
    <property type="entry name" value="AcylCoA_DH/ox_N_sf"/>
</dbReference>
<dbReference type="InterPro" id="IPR046373">
    <property type="entry name" value="Acyl-CoA_Oxase/DH_mid-dom_sf"/>
</dbReference>
<dbReference type="AlphaFoldDB" id="A0A517QWI9"/>
<dbReference type="GO" id="GO:0003995">
    <property type="term" value="F:acyl-CoA dehydrogenase activity"/>
    <property type="evidence" value="ECO:0007669"/>
    <property type="project" value="TreeGrafter"/>
</dbReference>
<dbReference type="Proteomes" id="UP000317318">
    <property type="component" value="Chromosome"/>
</dbReference>
<gene>
    <name evidence="1" type="ORF">Pan189_02960</name>
</gene>
<evidence type="ECO:0008006" key="3">
    <source>
        <dbReference type="Google" id="ProtNLM"/>
    </source>
</evidence>
<organism evidence="1 2">
    <name type="scientific">Stratiformator vulcanicus</name>
    <dbReference type="NCBI Taxonomy" id="2527980"/>
    <lineage>
        <taxon>Bacteria</taxon>
        <taxon>Pseudomonadati</taxon>
        <taxon>Planctomycetota</taxon>
        <taxon>Planctomycetia</taxon>
        <taxon>Planctomycetales</taxon>
        <taxon>Planctomycetaceae</taxon>
        <taxon>Stratiformator</taxon>
    </lineage>
</organism>
<dbReference type="InterPro" id="IPR009100">
    <property type="entry name" value="AcylCoA_DH/oxidase_NM_dom_sf"/>
</dbReference>
<protein>
    <recommendedName>
        <fullName evidence="3">Acyl-CoA dehydrogenase</fullName>
    </recommendedName>
</protein>
<evidence type="ECO:0000313" key="1">
    <source>
        <dbReference type="EMBL" id="QDT35943.1"/>
    </source>
</evidence>
<dbReference type="EMBL" id="CP036268">
    <property type="protein sequence ID" value="QDT35943.1"/>
    <property type="molecule type" value="Genomic_DNA"/>
</dbReference>
<dbReference type="Gene3D" id="2.40.110.10">
    <property type="entry name" value="Butyryl-CoA Dehydrogenase, subunit A, domain 2"/>
    <property type="match status" value="1"/>
</dbReference>
<dbReference type="GO" id="GO:0050660">
    <property type="term" value="F:flavin adenine dinucleotide binding"/>
    <property type="evidence" value="ECO:0007669"/>
    <property type="project" value="InterPro"/>
</dbReference>
<dbReference type="SUPFAM" id="SSF56645">
    <property type="entry name" value="Acyl-CoA dehydrogenase NM domain-like"/>
    <property type="match status" value="1"/>
</dbReference>
<name>A0A517QWI9_9PLAN</name>
<sequence length="367" mass="38540">MPVDPEVPELFRNAAGFDRLISAMRRQSSQGESGEPNVTAQLALMHEYAVTGWGIPSEYGGSGIEGAEIIGGYRQLASACLTSTFVFTQRQAAISRIAASENADLKAGILPRLAANDVFATVGISHLTTSRQHLKQPAVEAVEDGEGYRLGGTLPWVTAAAHADVILCGGTLADGRQLLTLVDTSDAGVSLKEPPPMLALNESKTGAVELDNVVTPRDHLVAGPIEAVMKSVGSGGTGSLTTSALALGAAAGSIDFLEAEAAKRNDLHEVLRPLRKELSQRDAELEALATGITEFEGRELSSESIRKQANSLALRSSQALLAASKGAGFVKGHPAERAVREAMFFLVWSCPQPVVTANLREFACAIG</sequence>
<evidence type="ECO:0000313" key="2">
    <source>
        <dbReference type="Proteomes" id="UP000317318"/>
    </source>
</evidence>
<keyword evidence="2" id="KW-1185">Reference proteome</keyword>
<dbReference type="OrthoDB" id="248779at2"/>
<dbReference type="RefSeq" id="WP_145362196.1">
    <property type="nucleotide sequence ID" value="NZ_CP036268.1"/>
</dbReference>